<comment type="caution">
    <text evidence="7">The sequence shown here is derived from an EMBL/GenBank/DDBJ whole genome shotgun (WGS) entry which is preliminary data.</text>
</comment>
<feature type="transmembrane region" description="Helical" evidence="5">
    <location>
        <begin position="604"/>
        <end position="623"/>
    </location>
</feature>
<evidence type="ECO:0000313" key="7">
    <source>
        <dbReference type="EMBL" id="MFB9733384.1"/>
    </source>
</evidence>
<evidence type="ECO:0000256" key="4">
    <source>
        <dbReference type="SAM" id="MobiDB-lite"/>
    </source>
</evidence>
<dbReference type="PANTHER" id="PTHR38592">
    <property type="entry name" value="BLL4819 PROTEIN"/>
    <property type="match status" value="1"/>
</dbReference>
<keyword evidence="2" id="KW-0326">Glycosidase</keyword>
<dbReference type="SUPFAM" id="SSF51445">
    <property type="entry name" value="(Trans)glycosidases"/>
    <property type="match status" value="1"/>
</dbReference>
<dbReference type="InterPro" id="IPR017853">
    <property type="entry name" value="GH"/>
</dbReference>
<feature type="region of interest" description="Disordered" evidence="4">
    <location>
        <begin position="43"/>
        <end position="67"/>
    </location>
</feature>
<proteinExistence type="inferred from homology"/>
<name>A0ABV5V6B1_9MICO</name>
<keyword evidence="1" id="KW-0378">Hydrolase</keyword>
<protein>
    <submittedName>
        <fullName evidence="7">OpgC domain-containing protein</fullName>
    </submittedName>
</protein>
<evidence type="ECO:0000313" key="8">
    <source>
        <dbReference type="Proteomes" id="UP001589613"/>
    </source>
</evidence>
<feature type="transmembrane region" description="Helical" evidence="5">
    <location>
        <begin position="691"/>
        <end position="711"/>
    </location>
</feature>
<keyword evidence="5" id="KW-1133">Transmembrane helix</keyword>
<feature type="transmembrane region" description="Helical" evidence="5">
    <location>
        <begin position="811"/>
        <end position="829"/>
    </location>
</feature>
<feature type="domain" description="GH26" evidence="6">
    <location>
        <begin position="20"/>
        <end position="382"/>
    </location>
</feature>
<feature type="transmembrane region" description="Helical" evidence="5">
    <location>
        <begin position="485"/>
        <end position="506"/>
    </location>
</feature>
<dbReference type="Proteomes" id="UP001589613">
    <property type="component" value="Unassembled WGS sequence"/>
</dbReference>
<evidence type="ECO:0000256" key="1">
    <source>
        <dbReference type="ARBA" id="ARBA00022801"/>
    </source>
</evidence>
<dbReference type="InterPro" id="IPR022790">
    <property type="entry name" value="GH26_dom"/>
</dbReference>
<dbReference type="EMBL" id="JBHMAX010000033">
    <property type="protein sequence ID" value="MFB9733384.1"/>
    <property type="molecule type" value="Genomic_DNA"/>
</dbReference>
<comment type="caution">
    <text evidence="3">Lacks conserved residue(s) required for the propagation of feature annotation.</text>
</comment>
<feature type="compositionally biased region" description="Low complexity" evidence="4">
    <location>
        <begin position="214"/>
        <end position="235"/>
    </location>
</feature>
<dbReference type="InterPro" id="IPR014550">
    <property type="entry name" value="UCP028704_OpgC"/>
</dbReference>
<keyword evidence="5" id="KW-0812">Transmembrane</keyword>
<evidence type="ECO:0000256" key="3">
    <source>
        <dbReference type="PROSITE-ProRule" id="PRU01100"/>
    </source>
</evidence>
<feature type="transmembrane region" description="Helical" evidence="5">
    <location>
        <begin position="527"/>
        <end position="548"/>
    </location>
</feature>
<feature type="compositionally biased region" description="Low complexity" evidence="4">
    <location>
        <begin position="47"/>
        <end position="62"/>
    </location>
</feature>
<evidence type="ECO:0000259" key="6">
    <source>
        <dbReference type="PROSITE" id="PS51764"/>
    </source>
</evidence>
<sequence>MASRSSTGPTPTATVEQDWPRGWALVLVVLLLVTVPVLAASADPTTRRPASGAATTSSTNSPDDGPFLAVEVDRAADSPEALTDRLGRPPAYVAVPLDLPLTGTSTVELRTAALEADELGAGLVVAVRPHAGLEDYDQQVADGVALSVTEATADLQAPALVVLGPQMNTPWVAWGLRPTAYTDAFRMTAEALRAIDGDVAMVWSPQAGEGYPFPTDAPTPADGAGDAGTDPALDTNQDGVLDDRDDAYSPYYPGDEWVDMVGLTMLYDPQTEQGVATPVPEPDTARSLLGRAEGVDPDGFYQRYAVDRDLPLLVDTGAAYRPGEGPGETEVKAGWWDQVLRLHAEGYDRTEIVLMHEISYTDAEGRAVDLRVTDRPDLARWFMQTVEEHGVRTGPLVAPNPAAGERTTGTTLDRQSSWIVVGVVLGLVLLLWAAALWVRPMRALAYPATGRRDLRVDLLRGLAILFVVVDHLGMTSLFHLASQEAIGIVSGAELFVVLAGVILGIVSRPRMSVGMFEAVDRGWSRAWRLYLWALFVPLTVFALSHVPWLNTTPVTTYSVPTAGPVAPTSPPSSYDLFAGLEGLLQYPADPSVVPRLLGLQFGPWQFNILGLYVILLFLSPFVLHAFHRGWTAQVLLVSGALYALGQLTGLQVLPFQSDDAFPVLAWQLLFVLGMAAGFFRPELLRFLRSGTGRGLLLLSCLAAAGFMLLSWNNPFLSNAYDVRLSLVDPEVFNPLYNQWFDRTQLRPGRLLNVVVLVVAAFALLTVLWKPIHALLGWLLVPLGRATLYVFIMHVFVIILVTNLRIVPYGDVWLNTLVYGLVILTLLLMVRSKFLFRFVPR</sequence>
<gene>
    <name evidence="7" type="primary">opgC</name>
    <name evidence="7" type="ORF">ACFFN0_15150</name>
</gene>
<comment type="similarity">
    <text evidence="3">Belongs to the glycosyl hydrolase 26 family.</text>
</comment>
<accession>A0ABV5V6B1</accession>
<dbReference type="RefSeq" id="WP_141339465.1">
    <property type="nucleotide sequence ID" value="NZ_JBHMAX010000033.1"/>
</dbReference>
<dbReference type="Pfam" id="PF10129">
    <property type="entry name" value="OpgC_C"/>
    <property type="match status" value="1"/>
</dbReference>
<reference evidence="7 8" key="1">
    <citation type="submission" date="2024-09" db="EMBL/GenBank/DDBJ databases">
        <authorList>
            <person name="Sun Q."/>
            <person name="Mori K."/>
        </authorList>
    </citation>
    <scope>NUCLEOTIDE SEQUENCE [LARGE SCALE GENOMIC DNA]</scope>
    <source>
        <strain evidence="7 8">JCM 12763</strain>
    </source>
</reference>
<feature type="transmembrane region" description="Helical" evidence="5">
    <location>
        <begin position="635"/>
        <end position="654"/>
    </location>
</feature>
<keyword evidence="5" id="KW-0472">Membrane</keyword>
<feature type="transmembrane region" description="Helical" evidence="5">
    <location>
        <begin position="458"/>
        <end position="479"/>
    </location>
</feature>
<dbReference type="PANTHER" id="PTHR38592:SF3">
    <property type="entry name" value="BLL4819 PROTEIN"/>
    <property type="match status" value="1"/>
</dbReference>
<feature type="transmembrane region" description="Helical" evidence="5">
    <location>
        <begin position="750"/>
        <end position="768"/>
    </location>
</feature>
<feature type="region of interest" description="Disordered" evidence="4">
    <location>
        <begin position="210"/>
        <end position="246"/>
    </location>
</feature>
<keyword evidence="8" id="KW-1185">Reference proteome</keyword>
<evidence type="ECO:0000256" key="2">
    <source>
        <dbReference type="ARBA" id="ARBA00023295"/>
    </source>
</evidence>
<evidence type="ECO:0000256" key="5">
    <source>
        <dbReference type="SAM" id="Phobius"/>
    </source>
</evidence>
<feature type="transmembrane region" description="Helical" evidence="5">
    <location>
        <begin position="418"/>
        <end position="438"/>
    </location>
</feature>
<dbReference type="Gene3D" id="3.20.20.80">
    <property type="entry name" value="Glycosidases"/>
    <property type="match status" value="1"/>
</dbReference>
<organism evidence="7 8">
    <name type="scientific">Ornithinimicrobium kibberense</name>
    <dbReference type="NCBI Taxonomy" id="282060"/>
    <lineage>
        <taxon>Bacteria</taxon>
        <taxon>Bacillati</taxon>
        <taxon>Actinomycetota</taxon>
        <taxon>Actinomycetes</taxon>
        <taxon>Micrococcales</taxon>
        <taxon>Ornithinimicrobiaceae</taxon>
        <taxon>Ornithinimicrobium</taxon>
    </lineage>
</organism>
<dbReference type="PROSITE" id="PS51764">
    <property type="entry name" value="GH26"/>
    <property type="match status" value="1"/>
</dbReference>
<feature type="transmembrane region" description="Helical" evidence="5">
    <location>
        <begin position="775"/>
        <end position="799"/>
    </location>
</feature>
<feature type="transmembrane region" description="Helical" evidence="5">
    <location>
        <begin position="660"/>
        <end position="679"/>
    </location>
</feature>